<dbReference type="EMBL" id="BGPR01027075">
    <property type="protein sequence ID" value="GBN97272.1"/>
    <property type="molecule type" value="Genomic_DNA"/>
</dbReference>
<gene>
    <name evidence="2" type="ORF">AVEN_188126_1</name>
    <name evidence="1" type="ORF">AVEN_69808_1</name>
</gene>
<proteinExistence type="predicted"/>
<dbReference type="Proteomes" id="UP000499080">
    <property type="component" value="Unassembled WGS sequence"/>
</dbReference>
<protein>
    <submittedName>
        <fullName evidence="2">Uncharacterized protein</fullName>
    </submittedName>
</protein>
<keyword evidence="3" id="KW-1185">Reference proteome</keyword>
<organism evidence="2 3">
    <name type="scientific">Araneus ventricosus</name>
    <name type="common">Orbweaver spider</name>
    <name type="synonym">Epeira ventricosa</name>
    <dbReference type="NCBI Taxonomy" id="182803"/>
    <lineage>
        <taxon>Eukaryota</taxon>
        <taxon>Metazoa</taxon>
        <taxon>Ecdysozoa</taxon>
        <taxon>Arthropoda</taxon>
        <taxon>Chelicerata</taxon>
        <taxon>Arachnida</taxon>
        <taxon>Araneae</taxon>
        <taxon>Araneomorphae</taxon>
        <taxon>Entelegynae</taxon>
        <taxon>Araneoidea</taxon>
        <taxon>Araneidae</taxon>
        <taxon>Araneus</taxon>
    </lineage>
</organism>
<dbReference type="AlphaFoldDB" id="A0A4Y2T9M3"/>
<comment type="caution">
    <text evidence="2">The sequence shown here is derived from an EMBL/GenBank/DDBJ whole genome shotgun (WGS) entry which is preliminary data.</text>
</comment>
<accession>A0A4Y2T9M3</accession>
<evidence type="ECO:0000313" key="3">
    <source>
        <dbReference type="Proteomes" id="UP000499080"/>
    </source>
</evidence>
<name>A0A4Y2T9M3_ARAVE</name>
<reference evidence="2 3" key="1">
    <citation type="journal article" date="2019" name="Sci. Rep.">
        <title>Orb-weaving spider Araneus ventricosus genome elucidates the spidroin gene catalogue.</title>
        <authorList>
            <person name="Kono N."/>
            <person name="Nakamura H."/>
            <person name="Ohtoshi R."/>
            <person name="Moran D.A.P."/>
            <person name="Shinohara A."/>
            <person name="Yoshida Y."/>
            <person name="Fujiwara M."/>
            <person name="Mori M."/>
            <person name="Tomita M."/>
            <person name="Arakawa K."/>
        </authorList>
    </citation>
    <scope>NUCLEOTIDE SEQUENCE [LARGE SCALE GENOMIC DNA]</scope>
</reference>
<evidence type="ECO:0000313" key="2">
    <source>
        <dbReference type="EMBL" id="GBN97272.1"/>
    </source>
</evidence>
<sequence length="158" mass="18042">MKNDALFPNIKETHETHVTRTTALVQISNANSQQFTSDNSNSTFRFGNTNSQQIANNDSNSTFNNAQLALQTKFRSHFSRSNHYSSVIQARSFYSLPDRQWRHMESSGKIWISASNRDIEKVIAFSGTYDLSPKSVSLLLKWSPRWGIQVWPLPGIPY</sequence>
<evidence type="ECO:0000313" key="1">
    <source>
        <dbReference type="EMBL" id="GBN97271.1"/>
    </source>
</evidence>
<dbReference type="EMBL" id="BGPR01027074">
    <property type="protein sequence ID" value="GBN97271.1"/>
    <property type="molecule type" value="Genomic_DNA"/>
</dbReference>